<keyword evidence="11" id="KW-1185">Reference proteome</keyword>
<feature type="domain" description="TonB-dependent transporter Oar-like beta-barrel" evidence="9">
    <location>
        <begin position="325"/>
        <end position="900"/>
    </location>
</feature>
<keyword evidence="6" id="KW-0472">Membrane</keyword>
<evidence type="ECO:0000256" key="3">
    <source>
        <dbReference type="ARBA" id="ARBA00022452"/>
    </source>
</evidence>
<dbReference type="InterPro" id="IPR057601">
    <property type="entry name" value="Oar-like_b-barrel"/>
</dbReference>
<dbReference type="Gene3D" id="2.40.170.20">
    <property type="entry name" value="TonB-dependent receptor, beta-barrel domain"/>
    <property type="match status" value="1"/>
</dbReference>
<dbReference type="InterPro" id="IPR039426">
    <property type="entry name" value="TonB-dep_rcpt-like"/>
</dbReference>
<evidence type="ECO:0000256" key="2">
    <source>
        <dbReference type="ARBA" id="ARBA00022448"/>
    </source>
</evidence>
<dbReference type="InterPro" id="IPR008969">
    <property type="entry name" value="CarboxyPept-like_regulatory"/>
</dbReference>
<dbReference type="RefSeq" id="WP_285573752.1">
    <property type="nucleotide sequence ID" value="NZ_BSDE01000003.1"/>
</dbReference>
<dbReference type="InterPro" id="IPR037066">
    <property type="entry name" value="Plug_dom_sf"/>
</dbReference>
<feature type="signal peptide" evidence="8">
    <location>
        <begin position="1"/>
        <end position="24"/>
    </location>
</feature>
<organism evidence="10 11">
    <name type="scientific">Geothrix limicola</name>
    <dbReference type="NCBI Taxonomy" id="2927978"/>
    <lineage>
        <taxon>Bacteria</taxon>
        <taxon>Pseudomonadati</taxon>
        <taxon>Acidobacteriota</taxon>
        <taxon>Holophagae</taxon>
        <taxon>Holophagales</taxon>
        <taxon>Holophagaceae</taxon>
        <taxon>Geothrix</taxon>
    </lineage>
</organism>
<keyword evidence="7" id="KW-0998">Cell outer membrane</keyword>
<evidence type="ECO:0000256" key="5">
    <source>
        <dbReference type="ARBA" id="ARBA00022729"/>
    </source>
</evidence>
<protein>
    <submittedName>
        <fullName evidence="10">Membrane protein</fullName>
    </submittedName>
</protein>
<dbReference type="PANTHER" id="PTHR30069">
    <property type="entry name" value="TONB-DEPENDENT OUTER MEMBRANE RECEPTOR"/>
    <property type="match status" value="1"/>
</dbReference>
<evidence type="ECO:0000256" key="8">
    <source>
        <dbReference type="SAM" id="SignalP"/>
    </source>
</evidence>
<gene>
    <name evidence="10" type="ORF">GETHLI_16230</name>
</gene>
<comment type="subcellular location">
    <subcellularLocation>
        <location evidence="1">Cell outer membrane</location>
        <topology evidence="1">Multi-pass membrane protein</topology>
    </subcellularLocation>
</comment>
<evidence type="ECO:0000313" key="11">
    <source>
        <dbReference type="Proteomes" id="UP001165069"/>
    </source>
</evidence>
<keyword evidence="5 8" id="KW-0732">Signal</keyword>
<dbReference type="Pfam" id="PF13620">
    <property type="entry name" value="CarboxypepD_reg"/>
    <property type="match status" value="1"/>
</dbReference>
<dbReference type="EMBL" id="BSDE01000003">
    <property type="protein sequence ID" value="GLH73121.1"/>
    <property type="molecule type" value="Genomic_DNA"/>
</dbReference>
<evidence type="ECO:0000256" key="6">
    <source>
        <dbReference type="ARBA" id="ARBA00023136"/>
    </source>
</evidence>
<keyword evidence="2" id="KW-0813">Transport</keyword>
<evidence type="ECO:0000259" key="9">
    <source>
        <dbReference type="Pfam" id="PF25183"/>
    </source>
</evidence>
<evidence type="ECO:0000256" key="1">
    <source>
        <dbReference type="ARBA" id="ARBA00004571"/>
    </source>
</evidence>
<evidence type="ECO:0000256" key="7">
    <source>
        <dbReference type="ARBA" id="ARBA00023237"/>
    </source>
</evidence>
<keyword evidence="3" id="KW-1134">Transmembrane beta strand</keyword>
<comment type="caution">
    <text evidence="10">The sequence shown here is derived from an EMBL/GenBank/DDBJ whole genome shotgun (WGS) entry which is preliminary data.</text>
</comment>
<dbReference type="Proteomes" id="UP001165069">
    <property type="component" value="Unassembled WGS sequence"/>
</dbReference>
<dbReference type="SUPFAM" id="SSF56935">
    <property type="entry name" value="Porins"/>
    <property type="match status" value="1"/>
</dbReference>
<accession>A0ABQ5QFL0</accession>
<dbReference type="InterPro" id="IPR036942">
    <property type="entry name" value="Beta-barrel_TonB_sf"/>
</dbReference>
<dbReference type="PANTHER" id="PTHR30069:SF29">
    <property type="entry name" value="HEMOGLOBIN AND HEMOGLOBIN-HAPTOGLOBIN-BINDING PROTEIN 1-RELATED"/>
    <property type="match status" value="1"/>
</dbReference>
<evidence type="ECO:0000256" key="4">
    <source>
        <dbReference type="ARBA" id="ARBA00022692"/>
    </source>
</evidence>
<dbReference type="SUPFAM" id="SSF49464">
    <property type="entry name" value="Carboxypeptidase regulatory domain-like"/>
    <property type="match status" value="1"/>
</dbReference>
<name>A0ABQ5QFL0_9BACT</name>
<proteinExistence type="predicted"/>
<reference evidence="10 11" key="1">
    <citation type="journal article" date="2023" name="Antonie Van Leeuwenhoek">
        <title>Mesoterricola silvestris gen. nov., sp. nov., Mesoterricola sediminis sp. nov., Geothrix oryzae sp. nov., Geothrix edaphica sp. nov., Geothrix rubra sp. nov., and Geothrix limicola sp. nov., six novel members of Acidobacteriota isolated from soils.</title>
        <authorList>
            <person name="Itoh H."/>
            <person name="Sugisawa Y."/>
            <person name="Mise K."/>
            <person name="Xu Z."/>
            <person name="Kuniyasu M."/>
            <person name="Ushijima N."/>
            <person name="Kawano K."/>
            <person name="Kobayashi E."/>
            <person name="Shiratori Y."/>
            <person name="Masuda Y."/>
            <person name="Senoo K."/>
        </authorList>
    </citation>
    <scope>NUCLEOTIDE SEQUENCE [LARGE SCALE GENOMIC DNA]</scope>
    <source>
        <strain evidence="10 11">Red804</strain>
    </source>
</reference>
<dbReference type="Gene3D" id="2.60.40.1120">
    <property type="entry name" value="Carboxypeptidase-like, regulatory domain"/>
    <property type="match status" value="1"/>
</dbReference>
<feature type="chain" id="PRO_5046340811" evidence="8">
    <location>
        <begin position="25"/>
        <end position="1045"/>
    </location>
</feature>
<dbReference type="Pfam" id="PF25183">
    <property type="entry name" value="OMP_b-brl_4"/>
    <property type="match status" value="1"/>
</dbReference>
<sequence length="1045" mass="114333">MLRNRLFPLSSSILFLLVGTGLQAQESAILHGVVKGPDGQGIPEARVTLESPALFSPRVLTTNKNGEWRAPLLPIGSFKVTVAKDGFDSTHRGDIRLGIGSNVRIDLALAPIKSAVVEVLAASGSVIDKTQVNSGANYSAEAMSELPLVDRNFFGALDMTAGTSASIDGSYIIRGGSNTYTNFRVNGAEVKDDYANGLGATWAIDDNIEDAQVVTSQVNVRFGRALGGAVNIVTKSGGNTFEGSLRVKLSRDDWRARTPDTTPDAQWADTLNREYDLTFRGPLVKDRLWFAVGTILKPNQAWSQGLAQFPAEANAPMQTGDAGVDALLNAGPGNGYKVASFDNGKFYTEKFDSHYYEGKLTGAVTTDHIVELSFVDQKQVYSNADPSGQALSLASLGNQFNKYQMASFNYKGVLGPAAFLEGRYTTSKTTWGQDTGDPAYGGQEGVYVQLGQAGFPDNGLQGFGLPFGFALGATPEVHGNVSAALNLNLAPQAAGSHDIDLGFEYFDSYTDNGEDWGKRSLRFDVGGAYYNDQTKSYLFPVLNYPKNPSDYYVYHSPDDGHSYGAAPFVRQALGPKGRAHCSQFGTYANETWTINPNIQVGAGLRFDTNKATDVDGRVMAKSTDPTYSFIFRWDPRGDSSHLVTFTAANNAGNFNQALFGQFTAKKTTVEVDRGWGANAADLGAGTPSQVVNFVDYKTLVDLANYSRIVSFVDQTKRNALAPDLRPPRTQEFTLGYKRGYADQSRVGITFVYRRWLDMWAQRWDFADPYVITVQDPSHSGLPAMQDITRRYDNSNDLTRQYKAVEVEFVRHFGPRWSVQGNYTYSRLTGNNDDGDIAWGGWRNNDPTMGTIMWNPIVLQNMGLSRADYGASGLLANNQSQKARLALLHVLPVGKNGRMTLSLMASYDSGKPWNARNYAAIDQTKWGVDLNAKYPNLGVSPDAVYRQYYAALGAYSFNDIYNVDMKATWDIPLSTSSVHFIGDASISNVFNVTMPMSTYGSFTNDSSNGRTQLFMKNPTYWGTSHVTGSTFYTNGRSAKFSCGFRF</sequence>
<keyword evidence="4" id="KW-0812">Transmembrane</keyword>
<evidence type="ECO:0000313" key="10">
    <source>
        <dbReference type="EMBL" id="GLH73121.1"/>
    </source>
</evidence>
<dbReference type="Gene3D" id="2.170.130.10">
    <property type="entry name" value="TonB-dependent receptor, plug domain"/>
    <property type="match status" value="1"/>
</dbReference>